<accession>A0ABT8F2K5</accession>
<feature type="repeat" description="TPR" evidence="1">
    <location>
        <begin position="81"/>
        <end position="114"/>
    </location>
</feature>
<dbReference type="Gene3D" id="1.25.40.10">
    <property type="entry name" value="Tetratricopeptide repeat domain"/>
    <property type="match status" value="4"/>
</dbReference>
<dbReference type="Proteomes" id="UP001168552">
    <property type="component" value="Unassembled WGS sequence"/>
</dbReference>
<organism evidence="2 3">
    <name type="scientific">Shiella aurantiaca</name>
    <dbReference type="NCBI Taxonomy" id="3058365"/>
    <lineage>
        <taxon>Bacteria</taxon>
        <taxon>Pseudomonadati</taxon>
        <taxon>Bacteroidota</taxon>
        <taxon>Cytophagia</taxon>
        <taxon>Cytophagales</taxon>
        <taxon>Shiellaceae</taxon>
        <taxon>Shiella</taxon>
    </lineage>
</organism>
<reference evidence="2" key="1">
    <citation type="submission" date="2023-06" db="EMBL/GenBank/DDBJ databases">
        <title>Cytophagales bacterium Strain LB-30, isolated from soil.</title>
        <authorList>
            <person name="Liu B."/>
        </authorList>
    </citation>
    <scope>NUCLEOTIDE SEQUENCE</scope>
    <source>
        <strain evidence="2">LB-30</strain>
    </source>
</reference>
<dbReference type="PANTHER" id="PTHR12558">
    <property type="entry name" value="CELL DIVISION CYCLE 16,23,27"/>
    <property type="match status" value="1"/>
</dbReference>
<comment type="caution">
    <text evidence="2">The sequence shown here is derived from an EMBL/GenBank/DDBJ whole genome shotgun (WGS) entry which is preliminary data.</text>
</comment>
<dbReference type="Pfam" id="PF13432">
    <property type="entry name" value="TPR_16"/>
    <property type="match status" value="2"/>
</dbReference>
<dbReference type="InterPro" id="IPR011990">
    <property type="entry name" value="TPR-like_helical_dom_sf"/>
</dbReference>
<protein>
    <submittedName>
        <fullName evidence="2">Tetratricopeptide repeat protein</fullName>
    </submittedName>
</protein>
<dbReference type="PROSITE" id="PS50293">
    <property type="entry name" value="TPR_REGION"/>
    <property type="match status" value="2"/>
</dbReference>
<sequence>MQRKAKFGLVLVLFLLSTQVLWAQKRKKDNTGLADNIAYDMPNAREAEALFVDGERYFILGDFAKASTYFHKALALQPNNAAIQYKIAEIYLQDGTYDKAITHAQRAIELAPDNKFYHLFLSNIYTKKGDIKSATIALERLLKELPGNEEYNLELAALYMFDQKWESALAAYNRAEEVFGINEQISEQKQEIYLRTGKLDKAILEAQKLLETEPEESRYLMNLAQIYLSNEKEKEAEALISEYLQKKPYDGQLNFLLSEIYRQQGKKEESAALIKRAFAATELDINPKVQLLANYMSQLSDSYYQNLCLELCQLLIKTHPDNYNSYAIYGDLLFSLDRKEEAKNQYLKVIALDESNYNVWQNIITIQLERQKWDSVVALSEEALIIFPNQASLYYFNGTAHLANKDYKIAASSLEMGKKRASNNVELLSIFNSQLGEAYNGLKDFAKSDEAFEASLAFDPDNEYVLNNYSYYLSLRKEKLEMAKQMSAKVVDNHPDNPTYLDTHAWVLYALGEYKASRKFLEKAIQYQASGIIFEHYGDVLFQLGEIDKAVEQWQIARDKKEASEHIDKKIAERKLYE</sequence>
<dbReference type="SMART" id="SM00028">
    <property type="entry name" value="TPR"/>
    <property type="match status" value="10"/>
</dbReference>
<proteinExistence type="predicted"/>
<evidence type="ECO:0000313" key="2">
    <source>
        <dbReference type="EMBL" id="MDN4164685.1"/>
    </source>
</evidence>
<dbReference type="PANTHER" id="PTHR12558:SF13">
    <property type="entry name" value="CELL DIVISION CYCLE PROTEIN 27 HOMOLOG"/>
    <property type="match status" value="1"/>
</dbReference>
<feature type="repeat" description="TPR" evidence="1">
    <location>
        <begin position="429"/>
        <end position="462"/>
    </location>
</feature>
<dbReference type="RefSeq" id="WP_320003212.1">
    <property type="nucleotide sequence ID" value="NZ_JAUHJS010000002.1"/>
</dbReference>
<evidence type="ECO:0000313" key="3">
    <source>
        <dbReference type="Proteomes" id="UP001168552"/>
    </source>
</evidence>
<name>A0ABT8F2K5_9BACT</name>
<dbReference type="SUPFAM" id="SSF48452">
    <property type="entry name" value="TPR-like"/>
    <property type="match status" value="3"/>
</dbReference>
<evidence type="ECO:0000256" key="1">
    <source>
        <dbReference type="PROSITE-ProRule" id="PRU00339"/>
    </source>
</evidence>
<keyword evidence="3" id="KW-1185">Reference proteome</keyword>
<keyword evidence="1" id="KW-0802">TPR repeat</keyword>
<dbReference type="EMBL" id="JAUHJS010000002">
    <property type="protein sequence ID" value="MDN4164685.1"/>
    <property type="molecule type" value="Genomic_DNA"/>
</dbReference>
<feature type="repeat" description="TPR" evidence="1">
    <location>
        <begin position="47"/>
        <end position="80"/>
    </location>
</feature>
<dbReference type="PROSITE" id="PS50005">
    <property type="entry name" value="TPR"/>
    <property type="match status" value="3"/>
</dbReference>
<dbReference type="Pfam" id="PF13181">
    <property type="entry name" value="TPR_8"/>
    <property type="match status" value="3"/>
</dbReference>
<dbReference type="InterPro" id="IPR019734">
    <property type="entry name" value="TPR_rpt"/>
</dbReference>
<gene>
    <name evidence="2" type="ORF">QWY31_04180</name>
</gene>